<dbReference type="AlphaFoldDB" id="A0A099NPG0"/>
<comment type="caution">
    <text evidence="1">The sequence shown here is derived from an EMBL/GenBank/DDBJ whole genome shotgun (WGS) entry which is preliminary data.</text>
</comment>
<accession>A0A099NPG0</accession>
<protein>
    <submittedName>
        <fullName evidence="1">Uncharacterized protein</fullName>
    </submittedName>
</protein>
<proteinExistence type="predicted"/>
<evidence type="ECO:0000313" key="1">
    <source>
        <dbReference type="EMBL" id="KGK34698.1"/>
    </source>
</evidence>
<sequence>STFENNIKDWENLGSWKFILGKTYTGRIVDKHILEENILEPDGYPFYSKPFIYHVFPENFF</sequence>
<dbReference type="EMBL" id="JQFK01001375">
    <property type="protein sequence ID" value="KGK34698.1"/>
    <property type="molecule type" value="Genomic_DNA"/>
</dbReference>
<name>A0A099NPG0_PICKU</name>
<dbReference type="HOGENOM" id="CLU_2928967_0_0_1"/>
<dbReference type="Proteomes" id="UP000029867">
    <property type="component" value="Unassembled WGS sequence"/>
</dbReference>
<gene>
    <name evidence="1" type="ORF">JL09_g6153</name>
</gene>
<reference evidence="2" key="1">
    <citation type="journal article" date="2014" name="Microb. Cell Fact.">
        <title>Exploiting Issatchenkia orientalis SD108 for succinic acid production.</title>
        <authorList>
            <person name="Xiao H."/>
            <person name="Shao Z."/>
            <person name="Jiang Y."/>
            <person name="Dole S."/>
            <person name="Zhao H."/>
        </authorList>
    </citation>
    <scope>NUCLEOTIDE SEQUENCE [LARGE SCALE GENOMIC DNA]</scope>
    <source>
        <strain evidence="2">SD108</strain>
    </source>
</reference>
<organism evidence="1 2">
    <name type="scientific">Pichia kudriavzevii</name>
    <name type="common">Yeast</name>
    <name type="synonym">Issatchenkia orientalis</name>
    <dbReference type="NCBI Taxonomy" id="4909"/>
    <lineage>
        <taxon>Eukaryota</taxon>
        <taxon>Fungi</taxon>
        <taxon>Dikarya</taxon>
        <taxon>Ascomycota</taxon>
        <taxon>Saccharomycotina</taxon>
        <taxon>Pichiomycetes</taxon>
        <taxon>Pichiales</taxon>
        <taxon>Pichiaceae</taxon>
        <taxon>Pichia</taxon>
    </lineage>
</organism>
<feature type="non-terminal residue" evidence="1">
    <location>
        <position position="1"/>
    </location>
</feature>
<evidence type="ECO:0000313" key="2">
    <source>
        <dbReference type="Proteomes" id="UP000029867"/>
    </source>
</evidence>